<dbReference type="STRING" id="1432141.A0A015I936"/>
<evidence type="ECO:0000313" key="6">
    <source>
        <dbReference type="EMBL" id="EXX50310.1"/>
    </source>
</evidence>
<sequence length="513" mass="60299">MHSQINYAEDIVFEWIPYIQFDNIKEITKIEKNSSITFTTEYLAIWKDGPLYYESANQKFKRQLDQNVILKYLYNSQNIIDEVLNEVKEYTIERGRKGLFSDKTKKFIYGISQHPNTKDYIMVLHCKIYCKKCYKNINIYEGCKLCLIDSLKENFINWTSGNKIIDNIIQEMQLKTSDKLIEWIPYNQFINIKKIGKGGFSTVYSAIWKDGPLYYDSIKQKFIRVSYENVALKCLDNSQNITYEFLKEIKGYSIIKQNNIIKIYGISQNPDTKNYIIVLQHAEGGNFSNWVNMNYKDFNWKNKIKVLGDIIEGLKEIHEKQMVHRDFHTGNILFNKASAYISDMGLCGKVEKIDKISETKIYGVMPYVAPEVLRKKPYTQAADIYSFGMIMYFVATGKQPFANHEHNHILVLNICGGIRPEINELELPKCYINLMKRCWDSNPDNRPNTIEIKEEIKLFYNSYKNDDDKIKKQFEEAEKFKKEIALTITHPQAIYTSQLLNPFTEDFSITEWL</sequence>
<keyword evidence="3" id="KW-0418">Kinase</keyword>
<dbReference type="HOGENOM" id="CLU_000288_7_34_1"/>
<dbReference type="InterPro" id="IPR001245">
    <property type="entry name" value="Ser-Thr/Tyr_kinase_cat_dom"/>
</dbReference>
<dbReference type="PANTHER" id="PTHR44329">
    <property type="entry name" value="SERINE/THREONINE-PROTEIN KINASE TNNI3K-RELATED"/>
    <property type="match status" value="1"/>
</dbReference>
<dbReference type="Gene3D" id="1.10.510.10">
    <property type="entry name" value="Transferase(Phosphotransferase) domain 1"/>
    <property type="match status" value="1"/>
</dbReference>
<dbReference type="EMBL" id="JEMT01030012">
    <property type="protein sequence ID" value="EXX50310.1"/>
    <property type="molecule type" value="Genomic_DNA"/>
</dbReference>
<evidence type="ECO:0000259" key="5">
    <source>
        <dbReference type="PROSITE" id="PS50011"/>
    </source>
</evidence>
<name>A0A015I936_RHIIW</name>
<dbReference type="AlphaFoldDB" id="A0A015I936"/>
<dbReference type="InterPro" id="IPR011009">
    <property type="entry name" value="Kinase-like_dom_sf"/>
</dbReference>
<reference evidence="6 7" key="1">
    <citation type="submission" date="2014-02" db="EMBL/GenBank/DDBJ databases">
        <title>Single nucleus genome sequencing reveals high similarity among nuclei of an endomycorrhizal fungus.</title>
        <authorList>
            <person name="Lin K."/>
            <person name="Geurts R."/>
            <person name="Zhang Z."/>
            <person name="Limpens E."/>
            <person name="Saunders D.G."/>
            <person name="Mu D."/>
            <person name="Pang E."/>
            <person name="Cao H."/>
            <person name="Cha H."/>
            <person name="Lin T."/>
            <person name="Zhou Q."/>
            <person name="Shang Y."/>
            <person name="Li Y."/>
            <person name="Ivanov S."/>
            <person name="Sharma T."/>
            <person name="Velzen R.V."/>
            <person name="Ruijter N.D."/>
            <person name="Aanen D.K."/>
            <person name="Win J."/>
            <person name="Kamoun S."/>
            <person name="Bisseling T."/>
            <person name="Huang S."/>
        </authorList>
    </citation>
    <scope>NUCLEOTIDE SEQUENCE [LARGE SCALE GENOMIC DNA]</scope>
    <source>
        <strain evidence="7">DAOM197198w</strain>
    </source>
</reference>
<dbReference type="InterPro" id="IPR051681">
    <property type="entry name" value="Ser/Thr_Kinases-Pseudokinases"/>
</dbReference>
<dbReference type="GO" id="GO:0005524">
    <property type="term" value="F:ATP binding"/>
    <property type="evidence" value="ECO:0007669"/>
    <property type="project" value="UniProtKB-KW"/>
</dbReference>
<evidence type="ECO:0000256" key="4">
    <source>
        <dbReference type="ARBA" id="ARBA00022840"/>
    </source>
</evidence>
<gene>
    <name evidence="6" type="ORF">RirG_272060</name>
</gene>
<evidence type="ECO:0000256" key="3">
    <source>
        <dbReference type="ARBA" id="ARBA00022777"/>
    </source>
</evidence>
<feature type="domain" description="Protein kinase" evidence="5">
    <location>
        <begin position="189"/>
        <end position="460"/>
    </location>
</feature>
<keyword evidence="7" id="KW-1185">Reference proteome</keyword>
<organism evidence="6 7">
    <name type="scientific">Rhizophagus irregularis (strain DAOM 197198w)</name>
    <name type="common">Glomus intraradices</name>
    <dbReference type="NCBI Taxonomy" id="1432141"/>
    <lineage>
        <taxon>Eukaryota</taxon>
        <taxon>Fungi</taxon>
        <taxon>Fungi incertae sedis</taxon>
        <taxon>Mucoromycota</taxon>
        <taxon>Glomeromycotina</taxon>
        <taxon>Glomeromycetes</taxon>
        <taxon>Glomerales</taxon>
        <taxon>Glomeraceae</taxon>
        <taxon>Rhizophagus</taxon>
    </lineage>
</organism>
<dbReference type="PROSITE" id="PS50011">
    <property type="entry name" value="PROTEIN_KINASE_DOM"/>
    <property type="match status" value="1"/>
</dbReference>
<dbReference type="GO" id="GO:0004674">
    <property type="term" value="F:protein serine/threonine kinase activity"/>
    <property type="evidence" value="ECO:0007669"/>
    <property type="project" value="TreeGrafter"/>
</dbReference>
<proteinExistence type="predicted"/>
<dbReference type="Pfam" id="PF07714">
    <property type="entry name" value="PK_Tyr_Ser-Thr"/>
    <property type="match status" value="1"/>
</dbReference>
<dbReference type="PANTHER" id="PTHR44329:SF288">
    <property type="entry name" value="MITOGEN-ACTIVATED PROTEIN KINASE KINASE KINASE 20"/>
    <property type="match status" value="1"/>
</dbReference>
<accession>A0A015I936</accession>
<keyword evidence="2" id="KW-0547">Nucleotide-binding</keyword>
<evidence type="ECO:0000256" key="2">
    <source>
        <dbReference type="ARBA" id="ARBA00022741"/>
    </source>
</evidence>
<dbReference type="OrthoDB" id="4062651at2759"/>
<evidence type="ECO:0000313" key="7">
    <source>
        <dbReference type="Proteomes" id="UP000022910"/>
    </source>
</evidence>
<dbReference type="InterPro" id="IPR000719">
    <property type="entry name" value="Prot_kinase_dom"/>
</dbReference>
<evidence type="ECO:0000256" key="1">
    <source>
        <dbReference type="ARBA" id="ARBA00022679"/>
    </source>
</evidence>
<dbReference type="Proteomes" id="UP000022910">
    <property type="component" value="Unassembled WGS sequence"/>
</dbReference>
<keyword evidence="1" id="KW-0808">Transferase</keyword>
<comment type="caution">
    <text evidence="6">The sequence shown here is derived from an EMBL/GenBank/DDBJ whole genome shotgun (WGS) entry which is preliminary data.</text>
</comment>
<dbReference type="SUPFAM" id="SSF56112">
    <property type="entry name" value="Protein kinase-like (PK-like)"/>
    <property type="match status" value="1"/>
</dbReference>
<protein>
    <submittedName>
        <fullName evidence="6">Ste11p</fullName>
    </submittedName>
</protein>
<keyword evidence="4" id="KW-0067">ATP-binding</keyword>